<dbReference type="GO" id="GO:0000987">
    <property type="term" value="F:cis-regulatory region sequence-specific DNA binding"/>
    <property type="evidence" value="ECO:0007669"/>
    <property type="project" value="UniProtKB-ARBA"/>
</dbReference>
<keyword evidence="13" id="KW-1185">Reference proteome</keyword>
<dbReference type="SUPFAM" id="SSF52172">
    <property type="entry name" value="CheY-like"/>
    <property type="match status" value="1"/>
</dbReference>
<feature type="domain" description="Response regulatory" evidence="10">
    <location>
        <begin position="11"/>
        <end position="124"/>
    </location>
</feature>
<dbReference type="Gene3D" id="3.40.50.2300">
    <property type="match status" value="1"/>
</dbReference>
<dbReference type="FunFam" id="3.40.50.2300:FF:000021">
    <property type="entry name" value="Two-component system response regulator KdpE"/>
    <property type="match status" value="1"/>
</dbReference>
<dbReference type="PROSITE" id="PS50110">
    <property type="entry name" value="RESPONSE_REGULATORY"/>
    <property type="match status" value="1"/>
</dbReference>
<keyword evidence="3 8" id="KW-0597">Phosphoprotein</keyword>
<comment type="subcellular location">
    <subcellularLocation>
        <location evidence="1">Cytoplasm</location>
    </subcellularLocation>
</comment>
<organism evidence="12 13">
    <name type="scientific">Geomesophilobacter sediminis</name>
    <dbReference type="NCBI Taxonomy" id="2798584"/>
    <lineage>
        <taxon>Bacteria</taxon>
        <taxon>Pseudomonadati</taxon>
        <taxon>Thermodesulfobacteriota</taxon>
        <taxon>Desulfuromonadia</taxon>
        <taxon>Geobacterales</taxon>
        <taxon>Geobacteraceae</taxon>
        <taxon>Geomesophilobacter</taxon>
    </lineage>
</organism>
<feature type="DNA-binding region" description="OmpR/PhoB-type" evidence="9">
    <location>
        <begin position="133"/>
        <end position="232"/>
    </location>
</feature>
<evidence type="ECO:0000256" key="6">
    <source>
        <dbReference type="ARBA" id="ARBA00023125"/>
    </source>
</evidence>
<dbReference type="PROSITE" id="PS51755">
    <property type="entry name" value="OMPR_PHOB"/>
    <property type="match status" value="1"/>
</dbReference>
<dbReference type="InterPro" id="IPR001789">
    <property type="entry name" value="Sig_transdc_resp-reg_receiver"/>
</dbReference>
<dbReference type="Gene3D" id="1.10.10.10">
    <property type="entry name" value="Winged helix-like DNA-binding domain superfamily/Winged helix DNA-binding domain"/>
    <property type="match status" value="1"/>
</dbReference>
<dbReference type="RefSeq" id="WP_199383320.1">
    <property type="nucleotide sequence ID" value="NZ_JAEMHM010000005.1"/>
</dbReference>
<dbReference type="PANTHER" id="PTHR48111">
    <property type="entry name" value="REGULATOR OF RPOS"/>
    <property type="match status" value="1"/>
</dbReference>
<dbReference type="GO" id="GO:0005829">
    <property type="term" value="C:cytosol"/>
    <property type="evidence" value="ECO:0007669"/>
    <property type="project" value="TreeGrafter"/>
</dbReference>
<evidence type="ECO:0000313" key="12">
    <source>
        <dbReference type="EMBL" id="MBJ6724471.1"/>
    </source>
</evidence>
<keyword evidence="5" id="KW-0805">Transcription regulation</keyword>
<evidence type="ECO:0000259" key="11">
    <source>
        <dbReference type="PROSITE" id="PS51755"/>
    </source>
</evidence>
<evidence type="ECO:0000313" key="13">
    <source>
        <dbReference type="Proteomes" id="UP000636888"/>
    </source>
</evidence>
<dbReference type="FunFam" id="1.10.10.10:FF:000210">
    <property type="entry name" value="Winged-helix transcriptional response regulator KdpE"/>
    <property type="match status" value="1"/>
</dbReference>
<evidence type="ECO:0000256" key="8">
    <source>
        <dbReference type="PROSITE-ProRule" id="PRU00169"/>
    </source>
</evidence>
<dbReference type="GO" id="GO:0045893">
    <property type="term" value="P:positive regulation of DNA-templated transcription"/>
    <property type="evidence" value="ECO:0007669"/>
    <property type="project" value="UniProtKB-ARBA"/>
</dbReference>
<dbReference type="GO" id="GO:0000156">
    <property type="term" value="F:phosphorelay response regulator activity"/>
    <property type="evidence" value="ECO:0007669"/>
    <property type="project" value="TreeGrafter"/>
</dbReference>
<keyword evidence="2" id="KW-0963">Cytoplasm</keyword>
<gene>
    <name evidence="12" type="ORF">JFN93_07115</name>
</gene>
<sequence length="234" mass="26021">MTGEAGGSLPKILVVDDETAIQRFLKTALDNGEYAVHQAENGHAALAAAVSLRPDVVLLDLGLPDLDGVEVIRRIREWSQVPIIVISVREREDEKVRALDAGADDYLTKPFGIGELMARIKVALRRSLQQVPDPVLQIGALCVDLPRRRVTVDGVEVQLTPTEYDLLRLLASHAGKVLTHSQILKQIWGTAYVEQPHVLRVNISNLRRKVEPDPSRPRWIVTEPGVGYRLKDEE</sequence>
<proteinExistence type="predicted"/>
<dbReference type="AlphaFoldDB" id="A0A8J7LY73"/>
<name>A0A8J7LY73_9BACT</name>
<dbReference type="EMBL" id="JAEMHM010000005">
    <property type="protein sequence ID" value="MBJ6724471.1"/>
    <property type="molecule type" value="Genomic_DNA"/>
</dbReference>
<evidence type="ECO:0000256" key="7">
    <source>
        <dbReference type="ARBA" id="ARBA00023163"/>
    </source>
</evidence>
<evidence type="ECO:0000256" key="2">
    <source>
        <dbReference type="ARBA" id="ARBA00022490"/>
    </source>
</evidence>
<dbReference type="InterPro" id="IPR001867">
    <property type="entry name" value="OmpR/PhoB-type_DNA-bd"/>
</dbReference>
<dbReference type="PANTHER" id="PTHR48111:SF50">
    <property type="entry name" value="KDP OPERON TRANSCRIPTIONAL REGULATORY PROTEIN KDPE"/>
    <property type="match status" value="1"/>
</dbReference>
<dbReference type="SMART" id="SM00448">
    <property type="entry name" value="REC"/>
    <property type="match status" value="1"/>
</dbReference>
<evidence type="ECO:0000256" key="5">
    <source>
        <dbReference type="ARBA" id="ARBA00023015"/>
    </source>
</evidence>
<dbReference type="Proteomes" id="UP000636888">
    <property type="component" value="Unassembled WGS sequence"/>
</dbReference>
<evidence type="ECO:0000259" key="10">
    <source>
        <dbReference type="PROSITE" id="PS50110"/>
    </source>
</evidence>
<keyword evidence="7" id="KW-0804">Transcription</keyword>
<dbReference type="GO" id="GO:0032993">
    <property type="term" value="C:protein-DNA complex"/>
    <property type="evidence" value="ECO:0007669"/>
    <property type="project" value="TreeGrafter"/>
</dbReference>
<dbReference type="Pfam" id="PF00072">
    <property type="entry name" value="Response_reg"/>
    <property type="match status" value="1"/>
</dbReference>
<dbReference type="Gene3D" id="6.10.250.690">
    <property type="match status" value="1"/>
</dbReference>
<dbReference type="CDD" id="cd00383">
    <property type="entry name" value="trans_reg_C"/>
    <property type="match status" value="1"/>
</dbReference>
<dbReference type="SMART" id="SM00862">
    <property type="entry name" value="Trans_reg_C"/>
    <property type="match status" value="1"/>
</dbReference>
<dbReference type="Pfam" id="PF00486">
    <property type="entry name" value="Trans_reg_C"/>
    <property type="match status" value="1"/>
</dbReference>
<evidence type="ECO:0000256" key="4">
    <source>
        <dbReference type="ARBA" id="ARBA00023012"/>
    </source>
</evidence>
<feature type="modified residue" description="4-aspartylphosphate" evidence="8">
    <location>
        <position position="60"/>
    </location>
</feature>
<protein>
    <submittedName>
        <fullName evidence="12">Response regulator</fullName>
    </submittedName>
</protein>
<accession>A0A8J7LY73</accession>
<feature type="domain" description="OmpR/PhoB-type" evidence="11">
    <location>
        <begin position="133"/>
        <end position="232"/>
    </location>
</feature>
<dbReference type="GO" id="GO:0042802">
    <property type="term" value="F:identical protein binding"/>
    <property type="evidence" value="ECO:0007669"/>
    <property type="project" value="UniProtKB-ARBA"/>
</dbReference>
<dbReference type="InterPro" id="IPR039420">
    <property type="entry name" value="WalR-like"/>
</dbReference>
<evidence type="ECO:0000256" key="9">
    <source>
        <dbReference type="PROSITE-ProRule" id="PRU01091"/>
    </source>
</evidence>
<dbReference type="InterPro" id="IPR036388">
    <property type="entry name" value="WH-like_DNA-bd_sf"/>
</dbReference>
<reference evidence="12" key="1">
    <citation type="submission" date="2020-12" db="EMBL/GenBank/DDBJ databases">
        <title>Geomonas sp. Red875, isolated from river sediment.</title>
        <authorList>
            <person name="Xu Z."/>
            <person name="Zhang Z."/>
            <person name="Masuda Y."/>
            <person name="Itoh H."/>
            <person name="Senoo K."/>
        </authorList>
    </citation>
    <scope>NUCLEOTIDE SEQUENCE</scope>
    <source>
        <strain evidence="12">Red875</strain>
    </source>
</reference>
<evidence type="ECO:0000256" key="3">
    <source>
        <dbReference type="ARBA" id="ARBA00022553"/>
    </source>
</evidence>
<comment type="caution">
    <text evidence="12">The sequence shown here is derived from an EMBL/GenBank/DDBJ whole genome shotgun (WGS) entry which is preliminary data.</text>
</comment>
<keyword evidence="4" id="KW-0902">Two-component regulatory system</keyword>
<evidence type="ECO:0000256" key="1">
    <source>
        <dbReference type="ARBA" id="ARBA00004496"/>
    </source>
</evidence>
<dbReference type="InterPro" id="IPR011006">
    <property type="entry name" value="CheY-like_superfamily"/>
</dbReference>
<keyword evidence="6 9" id="KW-0238">DNA-binding</keyword>